<keyword evidence="5" id="KW-1185">Reference proteome</keyword>
<accession>A0A4R6YRU2</accession>
<evidence type="ECO:0000313" key="5">
    <source>
        <dbReference type="Proteomes" id="UP000295293"/>
    </source>
</evidence>
<dbReference type="OrthoDB" id="9770517at2"/>
<keyword evidence="2 4" id="KW-0449">Lipoprotein</keyword>
<dbReference type="SUPFAM" id="SSF56954">
    <property type="entry name" value="Outer membrane efflux proteins (OEP)"/>
    <property type="match status" value="1"/>
</dbReference>
<dbReference type="GO" id="GO:0009279">
    <property type="term" value="C:cell outer membrane"/>
    <property type="evidence" value="ECO:0007669"/>
    <property type="project" value="UniProtKB-SubCell"/>
</dbReference>
<name>A0A4R6YRU2_9GAMM</name>
<organism evidence="4 5">
    <name type="scientific">Tahibacter aquaticus</name>
    <dbReference type="NCBI Taxonomy" id="520092"/>
    <lineage>
        <taxon>Bacteria</taxon>
        <taxon>Pseudomonadati</taxon>
        <taxon>Pseudomonadota</taxon>
        <taxon>Gammaproteobacteria</taxon>
        <taxon>Lysobacterales</taxon>
        <taxon>Rhodanobacteraceae</taxon>
        <taxon>Tahibacter</taxon>
    </lineage>
</organism>
<evidence type="ECO:0000313" key="4">
    <source>
        <dbReference type="EMBL" id="TDR40851.1"/>
    </source>
</evidence>
<feature type="signal peptide" evidence="2">
    <location>
        <begin position="1"/>
        <end position="25"/>
    </location>
</feature>
<dbReference type="Proteomes" id="UP000295293">
    <property type="component" value="Unassembled WGS sequence"/>
</dbReference>
<keyword evidence="2" id="KW-0732">Signal</keyword>
<keyword evidence="2" id="KW-0472">Membrane</keyword>
<keyword evidence="2" id="KW-0812">Transmembrane</keyword>
<dbReference type="Gene3D" id="2.20.200.10">
    <property type="entry name" value="Outer membrane efflux proteins (OEP)"/>
    <property type="match status" value="1"/>
</dbReference>
<reference evidence="4 5" key="1">
    <citation type="submission" date="2019-03" db="EMBL/GenBank/DDBJ databases">
        <title>Genomic Encyclopedia of Type Strains, Phase IV (KMG-IV): sequencing the most valuable type-strain genomes for metagenomic binning, comparative biology and taxonomic classification.</title>
        <authorList>
            <person name="Goeker M."/>
        </authorList>
    </citation>
    <scope>NUCLEOTIDE SEQUENCE [LARGE SCALE GENOMIC DNA]</scope>
    <source>
        <strain evidence="4 5">DSM 21667</strain>
    </source>
</reference>
<dbReference type="Pfam" id="PF02321">
    <property type="entry name" value="OEP"/>
    <property type="match status" value="2"/>
</dbReference>
<dbReference type="PANTHER" id="PTHR30203:SF25">
    <property type="entry name" value="OUTER MEMBRANE PROTEIN-RELATED"/>
    <property type="match status" value="1"/>
</dbReference>
<keyword evidence="2" id="KW-1134">Transmembrane beta strand</keyword>
<dbReference type="GO" id="GO:0015562">
    <property type="term" value="F:efflux transmembrane transporter activity"/>
    <property type="evidence" value="ECO:0007669"/>
    <property type="project" value="InterPro"/>
</dbReference>
<gene>
    <name evidence="4" type="ORF">DFR29_112165</name>
</gene>
<dbReference type="RefSeq" id="WP_133820211.1">
    <property type="nucleotide sequence ID" value="NZ_SNZH01000012.1"/>
</dbReference>
<proteinExistence type="inferred from homology"/>
<protein>
    <submittedName>
        <fullName evidence="4">NodT family efflux transporter outer membrane factor (OMF) lipoprotein</fullName>
    </submittedName>
</protein>
<dbReference type="NCBIfam" id="TIGR01845">
    <property type="entry name" value="outer_NodT"/>
    <property type="match status" value="1"/>
</dbReference>
<dbReference type="InterPro" id="IPR003423">
    <property type="entry name" value="OMP_efflux"/>
</dbReference>
<keyword evidence="2" id="KW-0564">Palmitate</keyword>
<dbReference type="AlphaFoldDB" id="A0A4R6YRU2"/>
<sequence length="486" mass="52037">MHKFILRQSRWPVLSLLALALSACAVGPDFVRPDTPAAAAFARAETTASVAASSAELAEFWRSFGDAQLSTLVDEALANNHDLKIALARYDQANALLRASRFDRFPTVTASADARDSRASADQAPGLTRSQRDAESYSAGINASWELDLFGRVRRGNESSRADAAASAADLQAVQVSVVGEVARTYVELRGLQQRLRVAQENADNQRETLRLVDARLHAGRGTEFDSARVRAQLEVTQSRVPALQAEVAVAMHRLAVLSGRTPDALIAALEPVRALPALPAPLDPGTPGDLLRRRPDVAAAEQRLHAATARIGVAAADLFPRFTLAGLLGTQAITGGNLFQRDSETRVVALGVDWSFLDLGRVNARIAAADAAAEGELARYRQTVLLALEETENALVRYGHARSEDAHLDRAAADSTEAARLARVRFDAGAADLLDVLDAERTQLQAQDAFADARTRSIVGAIAVYKALAGGWSGQLPQREPVAVR</sequence>
<evidence type="ECO:0000256" key="1">
    <source>
        <dbReference type="ARBA" id="ARBA00007613"/>
    </source>
</evidence>
<feature type="region of interest" description="Disordered" evidence="3">
    <location>
        <begin position="113"/>
        <end position="135"/>
    </location>
</feature>
<comment type="similarity">
    <text evidence="1 2">Belongs to the outer membrane factor (OMF) (TC 1.B.17) family.</text>
</comment>
<dbReference type="InterPro" id="IPR010131">
    <property type="entry name" value="MdtP/NodT-like"/>
</dbReference>
<evidence type="ECO:0000256" key="3">
    <source>
        <dbReference type="SAM" id="MobiDB-lite"/>
    </source>
</evidence>
<comment type="caution">
    <text evidence="4">The sequence shown here is derived from an EMBL/GenBank/DDBJ whole genome shotgun (WGS) entry which is preliminary data.</text>
</comment>
<feature type="chain" id="PRO_5020903728" evidence="2">
    <location>
        <begin position="26"/>
        <end position="486"/>
    </location>
</feature>
<evidence type="ECO:0000256" key="2">
    <source>
        <dbReference type="RuleBase" id="RU362097"/>
    </source>
</evidence>
<dbReference type="Gene3D" id="1.20.1600.10">
    <property type="entry name" value="Outer membrane efflux proteins (OEP)"/>
    <property type="match status" value="1"/>
</dbReference>
<comment type="subcellular location">
    <subcellularLocation>
        <location evidence="2">Cell outer membrane</location>
        <topology evidence="2">Lipid-anchor</topology>
    </subcellularLocation>
</comment>
<dbReference type="PROSITE" id="PS51257">
    <property type="entry name" value="PROKAR_LIPOPROTEIN"/>
    <property type="match status" value="1"/>
</dbReference>
<dbReference type="PANTHER" id="PTHR30203">
    <property type="entry name" value="OUTER MEMBRANE CATION EFFLUX PROTEIN"/>
    <property type="match status" value="1"/>
</dbReference>
<dbReference type="EMBL" id="SNZH01000012">
    <property type="protein sequence ID" value="TDR40851.1"/>
    <property type="molecule type" value="Genomic_DNA"/>
</dbReference>